<dbReference type="EMBL" id="DXHS01000010">
    <property type="protein sequence ID" value="HIW01848.1"/>
    <property type="molecule type" value="Genomic_DNA"/>
</dbReference>
<comment type="caution">
    <text evidence="3">The sequence shown here is derived from an EMBL/GenBank/DDBJ whole genome shotgun (WGS) entry which is preliminary data.</text>
</comment>
<dbReference type="Gene3D" id="3.40.50.1820">
    <property type="entry name" value="alpha/beta hydrolase"/>
    <property type="match status" value="1"/>
</dbReference>
<dbReference type="InterPro" id="IPR013094">
    <property type="entry name" value="AB_hydrolase_3"/>
</dbReference>
<evidence type="ECO:0000256" key="1">
    <source>
        <dbReference type="ARBA" id="ARBA00022801"/>
    </source>
</evidence>
<evidence type="ECO:0000259" key="2">
    <source>
        <dbReference type="Pfam" id="PF07859"/>
    </source>
</evidence>
<gene>
    <name evidence="3" type="ORF">H9892_00685</name>
</gene>
<dbReference type="InterPro" id="IPR029058">
    <property type="entry name" value="AB_hydrolase_fold"/>
</dbReference>
<reference evidence="3" key="2">
    <citation type="submission" date="2021-04" db="EMBL/GenBank/DDBJ databases">
        <authorList>
            <person name="Gilroy R."/>
        </authorList>
    </citation>
    <scope>NUCLEOTIDE SEQUENCE</scope>
    <source>
        <strain evidence="3">12435</strain>
    </source>
</reference>
<protein>
    <submittedName>
        <fullName evidence="3">Alpha/beta hydrolase</fullName>
    </submittedName>
</protein>
<dbReference type="AlphaFoldDB" id="A0A9D1TQL5"/>
<dbReference type="PANTHER" id="PTHR48081:SF8">
    <property type="entry name" value="ALPHA_BETA HYDROLASE FOLD-3 DOMAIN-CONTAINING PROTEIN-RELATED"/>
    <property type="match status" value="1"/>
</dbReference>
<reference evidence="3" key="1">
    <citation type="journal article" date="2021" name="PeerJ">
        <title>Extensive microbial diversity within the chicken gut microbiome revealed by metagenomics and culture.</title>
        <authorList>
            <person name="Gilroy R."/>
            <person name="Ravi A."/>
            <person name="Getino M."/>
            <person name="Pursley I."/>
            <person name="Horton D.L."/>
            <person name="Alikhan N.F."/>
            <person name="Baker D."/>
            <person name="Gharbi K."/>
            <person name="Hall N."/>
            <person name="Watson M."/>
            <person name="Adriaenssens E.M."/>
            <person name="Foster-Nyarko E."/>
            <person name="Jarju S."/>
            <person name="Secka A."/>
            <person name="Antonio M."/>
            <person name="Oren A."/>
            <person name="Chaudhuri R.R."/>
            <person name="La Ragione R."/>
            <person name="Hildebrand F."/>
            <person name="Pallen M.J."/>
        </authorList>
    </citation>
    <scope>NUCLEOTIDE SEQUENCE</scope>
    <source>
        <strain evidence="3">12435</strain>
    </source>
</reference>
<dbReference type="InterPro" id="IPR050300">
    <property type="entry name" value="GDXG_lipolytic_enzyme"/>
</dbReference>
<proteinExistence type="predicted"/>
<dbReference type="GO" id="GO:0016787">
    <property type="term" value="F:hydrolase activity"/>
    <property type="evidence" value="ECO:0007669"/>
    <property type="project" value="UniProtKB-KW"/>
</dbReference>
<dbReference type="Pfam" id="PF07859">
    <property type="entry name" value="Abhydrolase_3"/>
    <property type="match status" value="1"/>
</dbReference>
<organism evidence="3 4">
    <name type="scientific">Candidatus Protoclostridium stercorigallinarum</name>
    <dbReference type="NCBI Taxonomy" id="2838741"/>
    <lineage>
        <taxon>Bacteria</taxon>
        <taxon>Bacillati</taxon>
        <taxon>Bacillota</taxon>
        <taxon>Clostridia</taxon>
        <taxon>Candidatus Protoclostridium</taxon>
    </lineage>
</organism>
<dbReference type="SUPFAM" id="SSF53474">
    <property type="entry name" value="alpha/beta-Hydrolases"/>
    <property type="match status" value="1"/>
</dbReference>
<evidence type="ECO:0000313" key="3">
    <source>
        <dbReference type="EMBL" id="HIW01848.1"/>
    </source>
</evidence>
<name>A0A9D1TQL5_9FIRM</name>
<evidence type="ECO:0000313" key="4">
    <source>
        <dbReference type="Proteomes" id="UP000823990"/>
    </source>
</evidence>
<keyword evidence="1 3" id="KW-0378">Hydrolase</keyword>
<feature type="domain" description="Alpha/beta hydrolase fold-3" evidence="2">
    <location>
        <begin position="70"/>
        <end position="279"/>
    </location>
</feature>
<dbReference type="Proteomes" id="UP000823990">
    <property type="component" value="Unassembled WGS sequence"/>
</dbReference>
<accession>A0A9D1TQL5</accession>
<dbReference type="PANTHER" id="PTHR48081">
    <property type="entry name" value="AB HYDROLASE SUPERFAMILY PROTEIN C4A8.06C"/>
    <property type="match status" value="1"/>
</dbReference>
<sequence>MISFGARLFKLLLRIYTYPYRKKHMSLSRSVRVKADRYVPPKGAAFFVRAYGGVRTEIFVPDNACRDRLIVMFHGGGHTRGMSNMYRKAAATYATATGCEVRAIDYTPGADLVYPSVHDECLRAYDAMADEAAGKKIVCIGDSFGVGLMLYTCLKRRDVAKPLPSALVSVSAYVDLAASGESYRKNCYSDPMYSLPRGMKFRDNEHFIRRRTPYAAGTDEKDPYLSPAYADFSGMPRMLVICGDCETSESDSDMLHSAARRAGTDVTLRKYRGMFHDFMYIAPRLKESKRAISEIAGFILDSGSGGAGRR</sequence>